<dbReference type="InterPro" id="IPR000683">
    <property type="entry name" value="Gfo/Idh/MocA-like_OxRdtase_N"/>
</dbReference>
<sequence length="443" mass="49982">MNSASKNTSAGNGNVKIITLDPGHFHAALVQKEMYSGIDPEVNVYAPGGAELEAHLALIKQYNERKENPTKWVEKVYTGSDYLEKMLSEKKGNVVVLAGNNRQKTEYINKAIDAGLNVLGDKPMAINFQNFNLLQNTFAKAAQKKLLLYDIMTERSEITNLLQRELAQSPELFGELKKGTSNDPSVILESVHFFYKFVSGKVLTRPSWFFDPTQQGDAIADVGTHLIDLVQWECFPDQTIDYKKDIKINSSRIWPEPLTLSQFSLITNQSTFPEYLKQYVKSDTILQTHGNGEINYTLKDVHVKTIARWEYKAPPGGGDTHYSILKGTKSNLEIKQGKEEGYQPTLYIIPVGNQNSFESTLKNTITRLNASYAGVTTEKTANGWKLVIPQSYKIGHEAHFGQVMTRYLQYLKDKKLPEWEVPNMLAKYYTATKGLEMATTNTK</sequence>
<feature type="domain" description="Putative oxidoreductase C-terminal" evidence="3">
    <location>
        <begin position="162"/>
        <end position="438"/>
    </location>
</feature>
<dbReference type="Gene3D" id="3.40.50.720">
    <property type="entry name" value="NAD(P)-binding Rossmann-like Domain"/>
    <property type="match status" value="1"/>
</dbReference>
<dbReference type="GO" id="GO:0000166">
    <property type="term" value="F:nucleotide binding"/>
    <property type="evidence" value="ECO:0007669"/>
    <property type="project" value="InterPro"/>
</dbReference>
<feature type="domain" description="Gfo/Idh/MocA-like oxidoreductase N-terminal" evidence="2">
    <location>
        <begin position="57"/>
        <end position="141"/>
    </location>
</feature>
<organism evidence="4 5">
    <name type="scientific">Segetibacter aerophilus</name>
    <dbReference type="NCBI Taxonomy" id="670293"/>
    <lineage>
        <taxon>Bacteria</taxon>
        <taxon>Pseudomonadati</taxon>
        <taxon>Bacteroidota</taxon>
        <taxon>Chitinophagia</taxon>
        <taxon>Chitinophagales</taxon>
        <taxon>Chitinophagaceae</taxon>
        <taxon>Segetibacter</taxon>
    </lineage>
</organism>
<dbReference type="InterPro" id="IPR036291">
    <property type="entry name" value="NAD(P)-bd_dom_sf"/>
</dbReference>
<gene>
    <name evidence="4" type="ORF">SAE01_25840</name>
</gene>
<evidence type="ECO:0000259" key="2">
    <source>
        <dbReference type="Pfam" id="PF01408"/>
    </source>
</evidence>
<dbReference type="Proteomes" id="UP000321513">
    <property type="component" value="Unassembled WGS sequence"/>
</dbReference>
<dbReference type="SUPFAM" id="SSF51735">
    <property type="entry name" value="NAD(P)-binding Rossmann-fold domains"/>
    <property type="match status" value="1"/>
</dbReference>
<dbReference type="Pfam" id="PF16490">
    <property type="entry name" value="Oxidoreduct_C"/>
    <property type="match status" value="1"/>
</dbReference>
<dbReference type="InterPro" id="IPR050463">
    <property type="entry name" value="Gfo/Idh/MocA_oxidrdct_glycsds"/>
</dbReference>
<dbReference type="Pfam" id="PF01408">
    <property type="entry name" value="GFO_IDH_MocA"/>
    <property type="match status" value="1"/>
</dbReference>
<reference evidence="4 5" key="1">
    <citation type="submission" date="2019-07" db="EMBL/GenBank/DDBJ databases">
        <title>Whole genome shotgun sequence of Segetibacter aerophilus NBRC 106135.</title>
        <authorList>
            <person name="Hosoyama A."/>
            <person name="Uohara A."/>
            <person name="Ohji S."/>
            <person name="Ichikawa N."/>
        </authorList>
    </citation>
    <scope>NUCLEOTIDE SEQUENCE [LARGE SCALE GENOMIC DNA]</scope>
    <source>
        <strain evidence="4 5">NBRC 106135</strain>
    </source>
</reference>
<accession>A0A512BDP8</accession>
<keyword evidence="5" id="KW-1185">Reference proteome</keyword>
<dbReference type="EMBL" id="BJYT01000009">
    <property type="protein sequence ID" value="GEO10088.1"/>
    <property type="molecule type" value="Genomic_DNA"/>
</dbReference>
<evidence type="ECO:0000313" key="5">
    <source>
        <dbReference type="Proteomes" id="UP000321513"/>
    </source>
</evidence>
<dbReference type="InterPro" id="IPR032459">
    <property type="entry name" value="Oxidoreduct_C"/>
</dbReference>
<protein>
    <submittedName>
        <fullName evidence="4">Oxidoreductase</fullName>
    </submittedName>
</protein>
<dbReference type="AlphaFoldDB" id="A0A512BDP8"/>
<name>A0A512BDP8_9BACT</name>
<evidence type="ECO:0000256" key="1">
    <source>
        <dbReference type="ARBA" id="ARBA00023002"/>
    </source>
</evidence>
<comment type="caution">
    <text evidence="4">The sequence shown here is derived from an EMBL/GenBank/DDBJ whole genome shotgun (WGS) entry which is preliminary data.</text>
</comment>
<evidence type="ECO:0000259" key="3">
    <source>
        <dbReference type="Pfam" id="PF16490"/>
    </source>
</evidence>
<evidence type="ECO:0000313" key="4">
    <source>
        <dbReference type="EMBL" id="GEO10088.1"/>
    </source>
</evidence>
<dbReference type="PANTHER" id="PTHR43818">
    <property type="entry name" value="BCDNA.GH03377"/>
    <property type="match status" value="1"/>
</dbReference>
<proteinExistence type="predicted"/>
<dbReference type="PANTHER" id="PTHR43818:SF11">
    <property type="entry name" value="BCDNA.GH03377"/>
    <property type="match status" value="1"/>
</dbReference>
<dbReference type="Gene3D" id="3.30.360.10">
    <property type="entry name" value="Dihydrodipicolinate Reductase, domain 2"/>
    <property type="match status" value="1"/>
</dbReference>
<keyword evidence="1" id="KW-0560">Oxidoreductase</keyword>
<dbReference type="GO" id="GO:0016491">
    <property type="term" value="F:oxidoreductase activity"/>
    <property type="evidence" value="ECO:0007669"/>
    <property type="project" value="UniProtKB-KW"/>
</dbReference>